<dbReference type="AlphaFoldDB" id="A0A1Z3CMR8"/>
<dbReference type="Proteomes" id="UP000196759">
    <property type="component" value="Chromosome"/>
</dbReference>
<gene>
    <name evidence="1" type="ORF">CBG50_12810</name>
</gene>
<dbReference type="RefSeq" id="WP_088337974.1">
    <property type="nucleotide sequence ID" value="NZ_CP021934.1"/>
</dbReference>
<dbReference type="SUPFAM" id="SSF53756">
    <property type="entry name" value="UDP-Glycosyltransferase/glycogen phosphorylase"/>
    <property type="match status" value="1"/>
</dbReference>
<dbReference type="Gene3D" id="3.40.50.2000">
    <property type="entry name" value="Glycogen Phosphorylase B"/>
    <property type="match status" value="1"/>
</dbReference>
<organism evidence="1 2">
    <name type="scientific">Fusobacterium nucleatum subsp. polymorphum</name>
    <name type="common">Fusobacterium polymorphum</name>
    <dbReference type="NCBI Taxonomy" id="76857"/>
    <lineage>
        <taxon>Bacteria</taxon>
        <taxon>Fusobacteriati</taxon>
        <taxon>Fusobacteriota</taxon>
        <taxon>Fusobacteriia</taxon>
        <taxon>Fusobacteriales</taxon>
        <taxon>Fusobacteriaceae</taxon>
        <taxon>Fusobacterium</taxon>
    </lineage>
</organism>
<keyword evidence="2" id="KW-1185">Reference proteome</keyword>
<reference evidence="1 2" key="1">
    <citation type="submission" date="2017-06" db="EMBL/GenBank/DDBJ databases">
        <title>Draft genome sequence of Fusobacterium nucleatum subsp. polymorphum KCOM 1260 (=ChDC F218).</title>
        <authorList>
            <person name="Kook J.-K."/>
            <person name="Park S.-N."/>
            <person name="Lim Y.K."/>
            <person name="Roh H."/>
        </authorList>
    </citation>
    <scope>NUCLEOTIDE SEQUENCE [LARGE SCALE GENOMIC DNA]</scope>
    <source>
        <strain evidence="2">KCOM 1260 (ChDC F218)</strain>
    </source>
</reference>
<evidence type="ECO:0000313" key="1">
    <source>
        <dbReference type="EMBL" id="ASC04036.1"/>
    </source>
</evidence>
<name>A0A1Z3CMR8_FUSNP</name>
<accession>A0A1Z3CMR8</accession>
<dbReference type="EMBL" id="CP021934">
    <property type="protein sequence ID" value="ASC04036.1"/>
    <property type="molecule type" value="Genomic_DNA"/>
</dbReference>
<proteinExistence type="predicted"/>
<protein>
    <recommendedName>
        <fullName evidence="3">Glycosyltransferase subfamily 4-like N-terminal domain-containing protein</fullName>
    </recommendedName>
</protein>
<evidence type="ECO:0008006" key="3">
    <source>
        <dbReference type="Google" id="ProtNLM"/>
    </source>
</evidence>
<evidence type="ECO:0000313" key="2">
    <source>
        <dbReference type="Proteomes" id="UP000196759"/>
    </source>
</evidence>
<sequence length="395" mass="46666">MKILYITTSLLRNESASIRNISLINGIVENGNEVDILTLNFLEKFEDKFLKTSLTKEARIYKVKIPKFNKIFSIISNKRKEKSKNFKFILKLKNIIKEFLFFPDIYSESIENSKEIVINKDKYDFVVSSSDSKSSHFIAKNIIKNNNLKQQWVQIWGDPWGNDINVRTLNFLTKYRIKKEEKKLLEKATKIFYISELTSETIKNKYPLFSNKIFTLNRSYLKEINSKNEQQKFIFSYTGSILNRNIIPLIDSIEKYNENNDKKIELNFYGINEQDFNFDILNKNFIKIFSRVSFEEVLEVYKNSDVLVYIDNLYNSTQIPGKIYDYFGTNKTILGLYESEDVKETLKKYDRIELIRNQGIFELNSVIKSINTKNVMEKFSPKNIAKDFIEKIINN</sequence>